<keyword evidence="2" id="KW-1185">Reference proteome</keyword>
<evidence type="ECO:0000313" key="2">
    <source>
        <dbReference type="Proteomes" id="UP001165064"/>
    </source>
</evidence>
<organism evidence="1 2">
    <name type="scientific">Ambrosiozyma monospora</name>
    <name type="common">Yeast</name>
    <name type="synonym">Endomycopsis monosporus</name>
    <dbReference type="NCBI Taxonomy" id="43982"/>
    <lineage>
        <taxon>Eukaryota</taxon>
        <taxon>Fungi</taxon>
        <taxon>Dikarya</taxon>
        <taxon>Ascomycota</taxon>
        <taxon>Saccharomycotina</taxon>
        <taxon>Pichiomycetes</taxon>
        <taxon>Pichiales</taxon>
        <taxon>Pichiaceae</taxon>
        <taxon>Ambrosiozyma</taxon>
    </lineage>
</organism>
<name>A0ACB5T5Z6_AMBMO</name>
<dbReference type="EMBL" id="BSXS01004038">
    <property type="protein sequence ID" value="GME82382.1"/>
    <property type="molecule type" value="Genomic_DNA"/>
</dbReference>
<reference evidence="1" key="1">
    <citation type="submission" date="2023-04" db="EMBL/GenBank/DDBJ databases">
        <title>Ambrosiozyma monospora NBRC 10751.</title>
        <authorList>
            <person name="Ichikawa N."/>
            <person name="Sato H."/>
            <person name="Tonouchi N."/>
        </authorList>
    </citation>
    <scope>NUCLEOTIDE SEQUENCE</scope>
    <source>
        <strain evidence="1">NBRC 10751</strain>
    </source>
</reference>
<gene>
    <name evidence="1" type="ORF">Amon02_000548300</name>
</gene>
<evidence type="ECO:0000313" key="1">
    <source>
        <dbReference type="EMBL" id="GME82382.1"/>
    </source>
</evidence>
<sequence>MEYCENRTLFDLIRQGLPKDPDAHWRILRQILEALSHIHAQGIIHRDLKPMNIFIDVNQNVKVGDFGLAKNVHNLPSTASKLAGIYKSSEDLTSDIGTTMYVANEVLNGNGSYNEKVDLYSLGIIFFEMIYQLGTSMERYTILRNLRTSSIVFPSDFDSQRLSTEKKIIKMLLDHNPDKRPSAEKLLQSGLVRVQQQDDLMKEALNALVDPSSSWHHQARNILFSQPYSYARDLLFGDYTTKKSFQPSDYLLHYKIVEEVEKVFQRHGAMKFVDNNSLLIPKNPFYDSVYQVYQVLDKAGSVLQLPYDLTLPLARLLGRKSITINKLYRIEYVYRPGEKDEGSGPSQFKEIDFDIVSKPHDPVDYLPFYDAECIKVIEEVISIFPFIKQSNVKLILNHSDLLETVLEFCGIESAQTMIVGRMLADVSFNNNMREVKAILKQELNISNTVLNELVQFDFSLSLENCKSKLHKLFLDSPLLIKVDQSLNYIAKVIRYLDLFGVKLNIEIQPFNGYNSSFYKGGLMFTAIYEDKFKSVICGGGRYDNLIASLARTKSPNSLPNAVGLRLAWDFLFTSTKRYQEMFSSRKESKRSRYNKKDKQKHKWQI</sequence>
<comment type="caution">
    <text evidence="1">The sequence shown here is derived from an EMBL/GenBank/DDBJ whole genome shotgun (WGS) entry which is preliminary data.</text>
</comment>
<dbReference type="Proteomes" id="UP001165064">
    <property type="component" value="Unassembled WGS sequence"/>
</dbReference>
<proteinExistence type="predicted"/>
<accession>A0ACB5T5Z6</accession>
<protein>
    <submittedName>
        <fullName evidence="1">Unnamed protein product</fullName>
    </submittedName>
</protein>